<accession>A0A5P1E963</accession>
<dbReference type="InterPro" id="IPR017907">
    <property type="entry name" value="Znf_RING_CS"/>
</dbReference>
<organism evidence="8 9">
    <name type="scientific">Asparagus officinalis</name>
    <name type="common">Garden asparagus</name>
    <dbReference type="NCBI Taxonomy" id="4686"/>
    <lineage>
        <taxon>Eukaryota</taxon>
        <taxon>Viridiplantae</taxon>
        <taxon>Streptophyta</taxon>
        <taxon>Embryophyta</taxon>
        <taxon>Tracheophyta</taxon>
        <taxon>Spermatophyta</taxon>
        <taxon>Magnoliopsida</taxon>
        <taxon>Liliopsida</taxon>
        <taxon>Asparagales</taxon>
        <taxon>Asparagaceae</taxon>
        <taxon>Asparagoideae</taxon>
        <taxon>Asparagus</taxon>
    </lineage>
</organism>
<dbReference type="PROSITE" id="PS00518">
    <property type="entry name" value="ZF_RING_1"/>
    <property type="match status" value="1"/>
</dbReference>
<evidence type="ECO:0000256" key="3">
    <source>
        <dbReference type="ARBA" id="ARBA00022771"/>
    </source>
</evidence>
<keyword evidence="3" id="KW-0863">Zinc-finger</keyword>
<evidence type="ECO:0000256" key="4">
    <source>
        <dbReference type="ARBA" id="ARBA00022833"/>
    </source>
</evidence>
<dbReference type="Gramene" id="ONK58017">
    <property type="protein sequence ID" value="ONK58017"/>
    <property type="gene ID" value="A4U43_C09F6990"/>
</dbReference>
<dbReference type="GO" id="GO:0003735">
    <property type="term" value="F:structural constituent of ribosome"/>
    <property type="evidence" value="ECO:0007669"/>
    <property type="project" value="InterPro"/>
</dbReference>
<reference evidence="9" key="1">
    <citation type="journal article" date="2017" name="Nat. Commun.">
        <title>The asparagus genome sheds light on the origin and evolution of a young Y chromosome.</title>
        <authorList>
            <person name="Harkess A."/>
            <person name="Zhou J."/>
            <person name="Xu C."/>
            <person name="Bowers J.E."/>
            <person name="Van der Hulst R."/>
            <person name="Ayyampalayam S."/>
            <person name="Mercati F."/>
            <person name="Riccardi P."/>
            <person name="McKain M.R."/>
            <person name="Kakrana A."/>
            <person name="Tang H."/>
            <person name="Ray J."/>
            <person name="Groenendijk J."/>
            <person name="Arikit S."/>
            <person name="Mathioni S.M."/>
            <person name="Nakano M."/>
            <person name="Shan H."/>
            <person name="Telgmann-Rauber A."/>
            <person name="Kanno A."/>
            <person name="Yue Z."/>
            <person name="Chen H."/>
            <person name="Li W."/>
            <person name="Chen Y."/>
            <person name="Xu X."/>
            <person name="Zhang Y."/>
            <person name="Luo S."/>
            <person name="Chen H."/>
            <person name="Gao J."/>
            <person name="Mao Z."/>
            <person name="Pires J.C."/>
            <person name="Luo M."/>
            <person name="Kudrna D."/>
            <person name="Wing R.A."/>
            <person name="Meyers B.C."/>
            <person name="Yi K."/>
            <person name="Kong H."/>
            <person name="Lavrijsen P."/>
            <person name="Sunseri F."/>
            <person name="Falavigna A."/>
            <person name="Ye Y."/>
            <person name="Leebens-Mack J.H."/>
            <person name="Chen G."/>
        </authorList>
    </citation>
    <scope>NUCLEOTIDE SEQUENCE [LARGE SCALE GENOMIC DNA]</scope>
    <source>
        <strain evidence="9">cv. DH0086</strain>
    </source>
</reference>
<dbReference type="Proteomes" id="UP000243459">
    <property type="component" value="Chromosome 9"/>
</dbReference>
<keyword evidence="2" id="KW-0479">Metal-binding</keyword>
<dbReference type="GO" id="GO:0003723">
    <property type="term" value="F:RNA binding"/>
    <property type="evidence" value="ECO:0007669"/>
    <property type="project" value="InterPro"/>
</dbReference>
<evidence type="ECO:0000256" key="7">
    <source>
        <dbReference type="SAM" id="MobiDB-lite"/>
    </source>
</evidence>
<evidence type="ECO:0000256" key="1">
    <source>
        <dbReference type="ARBA" id="ARBA00008080"/>
    </source>
</evidence>
<evidence type="ECO:0000256" key="2">
    <source>
        <dbReference type="ARBA" id="ARBA00022723"/>
    </source>
</evidence>
<keyword evidence="5" id="KW-0689">Ribosomal protein</keyword>
<protein>
    <recommendedName>
        <fullName evidence="10">RING-type domain-containing protein</fullName>
    </recommendedName>
</protein>
<keyword evidence="6" id="KW-0687">Ribonucleoprotein</keyword>
<evidence type="ECO:0008006" key="10">
    <source>
        <dbReference type="Google" id="ProtNLM"/>
    </source>
</evidence>
<feature type="compositionally biased region" description="Basic and acidic residues" evidence="7">
    <location>
        <begin position="114"/>
        <end position="124"/>
    </location>
</feature>
<dbReference type="InterPro" id="IPR001892">
    <property type="entry name" value="Ribosomal_uS13"/>
</dbReference>
<keyword evidence="4" id="KW-0862">Zinc</keyword>
<dbReference type="GO" id="GO:0008270">
    <property type="term" value="F:zinc ion binding"/>
    <property type="evidence" value="ECO:0007669"/>
    <property type="project" value="UniProtKB-KW"/>
</dbReference>
<dbReference type="Gene3D" id="1.10.8.50">
    <property type="match status" value="1"/>
</dbReference>
<evidence type="ECO:0000313" key="9">
    <source>
        <dbReference type="Proteomes" id="UP000243459"/>
    </source>
</evidence>
<evidence type="ECO:0000256" key="6">
    <source>
        <dbReference type="ARBA" id="ARBA00023274"/>
    </source>
</evidence>
<keyword evidence="9" id="KW-1185">Reference proteome</keyword>
<dbReference type="PANTHER" id="PTHR37393">
    <property type="entry name" value="AT-RICH INTERACTIVE DOMAIN-CONTAINING PROTEIN 1A-LIKE"/>
    <property type="match status" value="1"/>
</dbReference>
<name>A0A5P1E963_ASPOF</name>
<dbReference type="GO" id="GO:1990904">
    <property type="term" value="C:ribonucleoprotein complex"/>
    <property type="evidence" value="ECO:0007669"/>
    <property type="project" value="UniProtKB-KW"/>
</dbReference>
<evidence type="ECO:0000313" key="8">
    <source>
        <dbReference type="EMBL" id="ONK58017.1"/>
    </source>
</evidence>
<dbReference type="GO" id="GO:0005840">
    <property type="term" value="C:ribosome"/>
    <property type="evidence" value="ECO:0007669"/>
    <property type="project" value="UniProtKB-KW"/>
</dbReference>
<dbReference type="AlphaFoldDB" id="A0A5P1E963"/>
<dbReference type="GO" id="GO:0006412">
    <property type="term" value="P:translation"/>
    <property type="evidence" value="ECO:0007669"/>
    <property type="project" value="InterPro"/>
</dbReference>
<dbReference type="PANTHER" id="PTHR37393:SF1">
    <property type="entry name" value="AT-RICH INTERACTIVE DOMAIN-CONTAINING PROTEIN 1A-LIKE"/>
    <property type="match status" value="1"/>
</dbReference>
<dbReference type="Pfam" id="PF00416">
    <property type="entry name" value="Ribosomal_S13"/>
    <property type="match status" value="1"/>
</dbReference>
<feature type="region of interest" description="Disordered" evidence="7">
    <location>
        <begin position="114"/>
        <end position="138"/>
    </location>
</feature>
<sequence>MLIIPNEALQAQCAHLYCKRCLAYLVATTTACPYDDYTVTEASSKEHTYLTQGTETDSSQSILTKLRDCDGDGRGHCYVVTATATGDGEVEIKTTASSVRGHCDGEVEIRRRRGRDQGDGEVEIKGTASSRRGARSVPDEQVKIASTKMDEIGPKIAIQVCCRLGISGNMKMHELTKYQIDQSEQMIDRSRSYKEVEPEKLLSLPVVLV</sequence>
<dbReference type="SUPFAM" id="SSF57850">
    <property type="entry name" value="RING/U-box"/>
    <property type="match status" value="1"/>
</dbReference>
<proteinExistence type="inferred from homology"/>
<gene>
    <name evidence="8" type="ORF">A4U43_C09F6990</name>
</gene>
<comment type="similarity">
    <text evidence="1">Belongs to the universal ribosomal protein uS13 family.</text>
</comment>
<dbReference type="PROSITE" id="PS50159">
    <property type="entry name" value="RIBOSOMAL_S13_2"/>
    <property type="match status" value="1"/>
</dbReference>
<evidence type="ECO:0000256" key="5">
    <source>
        <dbReference type="ARBA" id="ARBA00022980"/>
    </source>
</evidence>
<dbReference type="EMBL" id="CM007389">
    <property type="protein sequence ID" value="ONK58017.1"/>
    <property type="molecule type" value="Genomic_DNA"/>
</dbReference>